<keyword evidence="6 12" id="KW-0347">Helicase</keyword>
<dbReference type="CDD" id="cd00984">
    <property type="entry name" value="DnaB_C"/>
    <property type="match status" value="1"/>
</dbReference>
<dbReference type="InterPro" id="IPR007692">
    <property type="entry name" value="DNA_helicase_DnaB"/>
</dbReference>
<evidence type="ECO:0000256" key="9">
    <source>
        <dbReference type="ARBA" id="ARBA00023235"/>
    </source>
</evidence>
<keyword evidence="4 12" id="KW-0547">Nucleotide-binding</keyword>
<evidence type="ECO:0000256" key="4">
    <source>
        <dbReference type="ARBA" id="ARBA00022741"/>
    </source>
</evidence>
<dbReference type="InterPro" id="IPR036185">
    <property type="entry name" value="DNA_heli_DnaB-like_N_sf"/>
</dbReference>
<evidence type="ECO:0000256" key="2">
    <source>
        <dbReference type="ARBA" id="ARBA00022515"/>
    </source>
</evidence>
<evidence type="ECO:0000256" key="1">
    <source>
        <dbReference type="ARBA" id="ARBA00008428"/>
    </source>
</evidence>
<gene>
    <name evidence="14" type="primary">dnaB</name>
    <name evidence="14" type="ORF">ACFQIC_04105</name>
</gene>
<dbReference type="Gene3D" id="3.40.50.300">
    <property type="entry name" value="P-loop containing nucleotide triphosphate hydrolases"/>
    <property type="match status" value="1"/>
</dbReference>
<evidence type="ECO:0000313" key="14">
    <source>
        <dbReference type="EMBL" id="MFC7061049.1"/>
    </source>
</evidence>
<keyword evidence="7 12" id="KW-0067">ATP-binding</keyword>
<dbReference type="InterPro" id="IPR007693">
    <property type="entry name" value="DNA_helicase_DnaB-like_N"/>
</dbReference>
<dbReference type="RefSeq" id="WP_204708859.1">
    <property type="nucleotide sequence ID" value="NZ_JBHSZV010000011.1"/>
</dbReference>
<dbReference type="Pfam" id="PF00772">
    <property type="entry name" value="DnaB"/>
    <property type="match status" value="1"/>
</dbReference>
<comment type="function">
    <text evidence="12">The main replicative DNA helicase, it participates in initiation and elongation during chromosome replication. Travels ahead of the DNA replisome, separating dsDNA into templates for DNA synthesis. A processive ATP-dependent 5'-3' DNA helicase it has DNA-dependent ATPase activity.</text>
</comment>
<evidence type="ECO:0000256" key="7">
    <source>
        <dbReference type="ARBA" id="ARBA00022840"/>
    </source>
</evidence>
<reference evidence="15" key="1">
    <citation type="journal article" date="2019" name="Int. J. Syst. Evol. Microbiol.">
        <title>The Global Catalogue of Microorganisms (GCM) 10K type strain sequencing project: providing services to taxonomists for standard genome sequencing and annotation.</title>
        <authorList>
            <consortium name="The Broad Institute Genomics Platform"/>
            <consortium name="The Broad Institute Genome Sequencing Center for Infectious Disease"/>
            <person name="Wu L."/>
            <person name="Ma J."/>
        </authorList>
    </citation>
    <scope>NUCLEOTIDE SEQUENCE [LARGE SCALE GENOMIC DNA]</scope>
    <source>
        <strain evidence="15">CGMCC 4.1621</strain>
    </source>
</reference>
<keyword evidence="9" id="KW-0413">Isomerase</keyword>
<name>A0ABW2EFD7_9BACI</name>
<evidence type="ECO:0000256" key="10">
    <source>
        <dbReference type="ARBA" id="ARBA00048954"/>
    </source>
</evidence>
<dbReference type="PANTHER" id="PTHR30153:SF2">
    <property type="entry name" value="REPLICATIVE DNA HELICASE"/>
    <property type="match status" value="1"/>
</dbReference>
<comment type="catalytic activity">
    <reaction evidence="10 12">
        <text>ATP + H2O = ADP + phosphate + H(+)</text>
        <dbReference type="Rhea" id="RHEA:13065"/>
        <dbReference type="ChEBI" id="CHEBI:15377"/>
        <dbReference type="ChEBI" id="CHEBI:15378"/>
        <dbReference type="ChEBI" id="CHEBI:30616"/>
        <dbReference type="ChEBI" id="CHEBI:43474"/>
        <dbReference type="ChEBI" id="CHEBI:456216"/>
        <dbReference type="EC" id="5.6.2.3"/>
    </reaction>
</comment>
<dbReference type="InterPro" id="IPR016136">
    <property type="entry name" value="DNA_helicase_N/primase_C"/>
</dbReference>
<keyword evidence="3 12" id="KW-0235">DNA replication</keyword>
<dbReference type="SUPFAM" id="SSF48024">
    <property type="entry name" value="N-terminal domain of DnaB helicase"/>
    <property type="match status" value="1"/>
</dbReference>
<dbReference type="InterPro" id="IPR027417">
    <property type="entry name" value="P-loop_NTPase"/>
</dbReference>
<keyword evidence="15" id="KW-1185">Reference proteome</keyword>
<evidence type="ECO:0000256" key="12">
    <source>
        <dbReference type="RuleBase" id="RU362085"/>
    </source>
</evidence>
<keyword evidence="5 12" id="KW-0378">Hydrolase</keyword>
<evidence type="ECO:0000256" key="8">
    <source>
        <dbReference type="ARBA" id="ARBA00023125"/>
    </source>
</evidence>
<keyword evidence="8 12" id="KW-0238">DNA-binding</keyword>
<dbReference type="SMART" id="SM00382">
    <property type="entry name" value="AAA"/>
    <property type="match status" value="1"/>
</dbReference>
<sequence>MIANQEAEQSVIGAILVEGDLIKDVTLRGEHFTDLRHRSIYEAMRKIDEVGEAVNLVTVTTELNQRINQVGGVSYLSALAQSIPTTANVKQHQRLVLDAYRNRKTKEEASRYLTDPNGETLDTLMHRLEEYRGESIVEEETSIYETLIEIASDMITPPAEGMTGFATGYKEVDDMTGGTQRGDLIILAGRPSMGKTAFALNIAAHHCQQQGSVHLFSLEMGQKFLLQRMISAQAEINGQKWRSMSFSSADYERCLTAMGEVADWQLHIHENQQTVEGIRACVRESIRKTKETKPMIIIDYLQLMAPSGRHERRDLEVGSITRQLKLLARELNVPVILLSQLSRGVEQRKDKRPIMADLRESGNIEQDADVIGFLYREDYYNRNAEEKDEVEFSISKQRNGPVGNVQLRFRKEYGKFVRA</sequence>
<comment type="similarity">
    <text evidence="1 12">Belongs to the helicase family. DnaB subfamily.</text>
</comment>
<comment type="caution">
    <text evidence="14">The sequence shown here is derived from an EMBL/GenBank/DDBJ whole genome shotgun (WGS) entry which is preliminary data.</text>
</comment>
<dbReference type="Proteomes" id="UP001596410">
    <property type="component" value="Unassembled WGS sequence"/>
</dbReference>
<feature type="domain" description="SF4 helicase" evidence="13">
    <location>
        <begin position="158"/>
        <end position="419"/>
    </location>
</feature>
<dbReference type="PROSITE" id="PS51199">
    <property type="entry name" value="SF4_HELICASE"/>
    <property type="match status" value="1"/>
</dbReference>
<dbReference type="SUPFAM" id="SSF52540">
    <property type="entry name" value="P-loop containing nucleoside triphosphate hydrolases"/>
    <property type="match status" value="1"/>
</dbReference>
<evidence type="ECO:0000313" key="15">
    <source>
        <dbReference type="Proteomes" id="UP001596410"/>
    </source>
</evidence>
<dbReference type="PANTHER" id="PTHR30153">
    <property type="entry name" value="REPLICATIVE DNA HELICASE DNAB"/>
    <property type="match status" value="1"/>
</dbReference>
<evidence type="ECO:0000259" key="13">
    <source>
        <dbReference type="PROSITE" id="PS51199"/>
    </source>
</evidence>
<dbReference type="EC" id="5.6.2.3" evidence="11 12"/>
<protein>
    <recommendedName>
        <fullName evidence="11 12">Replicative DNA helicase</fullName>
        <ecNumber evidence="11 12">5.6.2.3</ecNumber>
    </recommendedName>
</protein>
<dbReference type="InterPro" id="IPR003593">
    <property type="entry name" value="AAA+_ATPase"/>
</dbReference>
<evidence type="ECO:0000256" key="5">
    <source>
        <dbReference type="ARBA" id="ARBA00022801"/>
    </source>
</evidence>
<dbReference type="Gene3D" id="1.10.860.10">
    <property type="entry name" value="DNAb Helicase, Chain A"/>
    <property type="match status" value="1"/>
</dbReference>
<dbReference type="GO" id="GO:0004386">
    <property type="term" value="F:helicase activity"/>
    <property type="evidence" value="ECO:0007669"/>
    <property type="project" value="UniProtKB-KW"/>
</dbReference>
<proteinExistence type="inferred from homology"/>
<dbReference type="Pfam" id="PF03796">
    <property type="entry name" value="DnaB_C"/>
    <property type="match status" value="1"/>
</dbReference>
<accession>A0ABW2EFD7</accession>
<dbReference type="InterPro" id="IPR007694">
    <property type="entry name" value="DNA_helicase_DnaB-like_C"/>
</dbReference>
<dbReference type="EMBL" id="JBHSZV010000011">
    <property type="protein sequence ID" value="MFC7061049.1"/>
    <property type="molecule type" value="Genomic_DNA"/>
</dbReference>
<keyword evidence="2 12" id="KW-0639">Primosome</keyword>
<evidence type="ECO:0000256" key="6">
    <source>
        <dbReference type="ARBA" id="ARBA00022806"/>
    </source>
</evidence>
<dbReference type="NCBIfam" id="TIGR00665">
    <property type="entry name" value="DnaB"/>
    <property type="match status" value="1"/>
</dbReference>
<evidence type="ECO:0000256" key="3">
    <source>
        <dbReference type="ARBA" id="ARBA00022705"/>
    </source>
</evidence>
<organism evidence="14 15">
    <name type="scientific">Halobacillus seohaensis</name>
    <dbReference type="NCBI Taxonomy" id="447421"/>
    <lineage>
        <taxon>Bacteria</taxon>
        <taxon>Bacillati</taxon>
        <taxon>Bacillota</taxon>
        <taxon>Bacilli</taxon>
        <taxon>Bacillales</taxon>
        <taxon>Bacillaceae</taxon>
        <taxon>Halobacillus</taxon>
    </lineage>
</organism>
<evidence type="ECO:0000256" key="11">
    <source>
        <dbReference type="NCBIfam" id="TIGR00665"/>
    </source>
</evidence>